<dbReference type="HOGENOM" id="CLU_149981_0_0_6"/>
<dbReference type="KEGG" id="hch:HCH_00997"/>
<name>Q2SN92_HAHCH</name>
<dbReference type="eggNOG" id="COG1550">
    <property type="taxonomic scope" value="Bacteria"/>
</dbReference>
<protein>
    <recommendedName>
        <fullName evidence="3">DUF503 domain-containing protein</fullName>
    </recommendedName>
</protein>
<evidence type="ECO:0008006" key="3">
    <source>
        <dbReference type="Google" id="ProtNLM"/>
    </source>
</evidence>
<evidence type="ECO:0000313" key="1">
    <source>
        <dbReference type="EMBL" id="ABC27882.1"/>
    </source>
</evidence>
<dbReference type="STRING" id="349521.HCH_00997"/>
<accession>Q2SN92</accession>
<reference evidence="1 2" key="1">
    <citation type="journal article" date="2005" name="Nucleic Acids Res.">
        <title>Genomic blueprint of Hahella chejuensis, a marine microbe producing an algicidal agent.</title>
        <authorList>
            <person name="Jeong H."/>
            <person name="Yim J.H."/>
            <person name="Lee C."/>
            <person name="Choi S.-H."/>
            <person name="Park Y.K."/>
            <person name="Yoon S.H."/>
            <person name="Hur C.-G."/>
            <person name="Kang H.-Y."/>
            <person name="Kim D."/>
            <person name="Lee H.H."/>
            <person name="Park K.H."/>
            <person name="Park S.-H."/>
            <person name="Park H.-S."/>
            <person name="Lee H.K."/>
            <person name="Oh T.K."/>
            <person name="Kim J.F."/>
        </authorList>
    </citation>
    <scope>NUCLEOTIDE SEQUENCE [LARGE SCALE GENOMIC DNA]</scope>
    <source>
        <strain evidence="1 2">KCTC 2396</strain>
    </source>
</reference>
<dbReference type="AlphaFoldDB" id="Q2SN92"/>
<dbReference type="EMBL" id="CP000155">
    <property type="protein sequence ID" value="ABC27882.1"/>
    <property type="molecule type" value="Genomic_DNA"/>
</dbReference>
<dbReference type="SUPFAM" id="SSF103007">
    <property type="entry name" value="Hypothetical protein TT1725"/>
    <property type="match status" value="1"/>
</dbReference>
<dbReference type="InterPro" id="IPR007546">
    <property type="entry name" value="DUF503"/>
</dbReference>
<proteinExistence type="predicted"/>
<dbReference type="Proteomes" id="UP000000238">
    <property type="component" value="Chromosome"/>
</dbReference>
<dbReference type="InterPro" id="IPR036746">
    <property type="entry name" value="TT1725-like_sf"/>
</dbReference>
<evidence type="ECO:0000313" key="2">
    <source>
        <dbReference type="Proteomes" id="UP000000238"/>
    </source>
</evidence>
<dbReference type="Gene3D" id="3.30.70.1120">
    <property type="entry name" value="TT1725-like"/>
    <property type="match status" value="1"/>
</dbReference>
<keyword evidence="2" id="KW-1185">Reference proteome</keyword>
<dbReference type="Pfam" id="PF04456">
    <property type="entry name" value="DUF503"/>
    <property type="match status" value="1"/>
</dbReference>
<dbReference type="OrthoDB" id="9809023at2"/>
<dbReference type="RefSeq" id="WP_011394957.1">
    <property type="nucleotide sequence ID" value="NC_007645.1"/>
</dbReference>
<organism evidence="1 2">
    <name type="scientific">Hahella chejuensis (strain KCTC 2396)</name>
    <dbReference type="NCBI Taxonomy" id="349521"/>
    <lineage>
        <taxon>Bacteria</taxon>
        <taxon>Pseudomonadati</taxon>
        <taxon>Pseudomonadota</taxon>
        <taxon>Gammaproteobacteria</taxon>
        <taxon>Oceanospirillales</taxon>
        <taxon>Hahellaceae</taxon>
        <taxon>Hahella</taxon>
    </lineage>
</organism>
<gene>
    <name evidence="1" type="ordered locus">HCH_00997</name>
</gene>
<sequence>MHGFVVRIEFQLQGCASLKEKRQRTSGVREKLGRQPHLAIIESGQADALQTGEWTIILLAPNRATADKHLSQLEQTLAQNLDARITVFEQEPL</sequence>